<proteinExistence type="predicted"/>
<dbReference type="EMBL" id="GBXM01019585">
    <property type="protein sequence ID" value="JAH88992.1"/>
    <property type="molecule type" value="Transcribed_RNA"/>
</dbReference>
<organism evidence="1">
    <name type="scientific">Anguilla anguilla</name>
    <name type="common">European freshwater eel</name>
    <name type="synonym">Muraena anguilla</name>
    <dbReference type="NCBI Taxonomy" id="7936"/>
    <lineage>
        <taxon>Eukaryota</taxon>
        <taxon>Metazoa</taxon>
        <taxon>Chordata</taxon>
        <taxon>Craniata</taxon>
        <taxon>Vertebrata</taxon>
        <taxon>Euteleostomi</taxon>
        <taxon>Actinopterygii</taxon>
        <taxon>Neopterygii</taxon>
        <taxon>Teleostei</taxon>
        <taxon>Anguilliformes</taxon>
        <taxon>Anguillidae</taxon>
        <taxon>Anguilla</taxon>
    </lineage>
</organism>
<dbReference type="AlphaFoldDB" id="A0A0E9WF69"/>
<evidence type="ECO:0000313" key="1">
    <source>
        <dbReference type="EMBL" id="JAH88992.1"/>
    </source>
</evidence>
<name>A0A0E9WF69_ANGAN</name>
<accession>A0A0E9WF69</accession>
<reference evidence="1" key="1">
    <citation type="submission" date="2014-11" db="EMBL/GenBank/DDBJ databases">
        <authorList>
            <person name="Amaro Gonzalez C."/>
        </authorList>
    </citation>
    <scope>NUCLEOTIDE SEQUENCE</scope>
</reference>
<protein>
    <submittedName>
        <fullName evidence="1">Uncharacterized protein</fullName>
    </submittedName>
</protein>
<reference evidence="1" key="2">
    <citation type="journal article" date="2015" name="Fish Shellfish Immunol.">
        <title>Early steps in the European eel (Anguilla anguilla)-Vibrio vulnificus interaction in the gills: Role of the RtxA13 toxin.</title>
        <authorList>
            <person name="Callol A."/>
            <person name="Pajuelo D."/>
            <person name="Ebbesson L."/>
            <person name="Teles M."/>
            <person name="MacKenzie S."/>
            <person name="Amaro C."/>
        </authorList>
    </citation>
    <scope>NUCLEOTIDE SEQUENCE</scope>
</reference>
<sequence length="38" mass="4593">MRFWWKKSFTDLPEKPQAGEAGSREVSWLFLKWRPALL</sequence>